<reference evidence="8" key="1">
    <citation type="submission" date="2021-01" db="EMBL/GenBank/DDBJ databases">
        <title>Genomic Encyclopedia of Type Strains, Phase IV (KMG-IV): sequencing the most valuable type-strain genomes for metagenomic binning, comparative biology and taxonomic classification.</title>
        <authorList>
            <person name="Goeker M."/>
        </authorList>
    </citation>
    <scope>NUCLEOTIDE SEQUENCE</scope>
    <source>
        <strain evidence="8">DSM 23230</strain>
    </source>
</reference>
<evidence type="ECO:0000256" key="1">
    <source>
        <dbReference type="ARBA" id="ARBA00023224"/>
    </source>
</evidence>
<dbReference type="Gene3D" id="1.10.287.950">
    <property type="entry name" value="Methyl-accepting chemotaxis protein"/>
    <property type="match status" value="1"/>
</dbReference>
<evidence type="ECO:0000256" key="5">
    <source>
        <dbReference type="SAM" id="Phobius"/>
    </source>
</evidence>
<dbReference type="GO" id="GO:0007165">
    <property type="term" value="P:signal transduction"/>
    <property type="evidence" value="ECO:0007669"/>
    <property type="project" value="UniProtKB-KW"/>
</dbReference>
<dbReference type="InterPro" id="IPR004090">
    <property type="entry name" value="Chemotax_Me-accpt_rcpt"/>
</dbReference>
<feature type="domain" description="HAMP" evidence="7">
    <location>
        <begin position="213"/>
        <end position="266"/>
    </location>
</feature>
<evidence type="ECO:0000259" key="6">
    <source>
        <dbReference type="PROSITE" id="PS50111"/>
    </source>
</evidence>
<dbReference type="CDD" id="cd06225">
    <property type="entry name" value="HAMP"/>
    <property type="match status" value="1"/>
</dbReference>
<dbReference type="SMART" id="SM00283">
    <property type="entry name" value="MA"/>
    <property type="match status" value="1"/>
</dbReference>
<evidence type="ECO:0000313" key="9">
    <source>
        <dbReference type="Proteomes" id="UP000774000"/>
    </source>
</evidence>
<dbReference type="RefSeq" id="WP_204701119.1">
    <property type="nucleotide sequence ID" value="NZ_JAFBDQ010000005.1"/>
</dbReference>
<dbReference type="EMBL" id="JAFBDQ010000005">
    <property type="protein sequence ID" value="MBM7556331.1"/>
    <property type="molecule type" value="Genomic_DNA"/>
</dbReference>
<keyword evidence="5" id="KW-1133">Transmembrane helix</keyword>
<dbReference type="Gene3D" id="6.10.340.10">
    <property type="match status" value="1"/>
</dbReference>
<gene>
    <name evidence="8" type="ORF">JOC47_001174</name>
</gene>
<organism evidence="8 9">
    <name type="scientific">Halanaerobacter jeridensis</name>
    <dbReference type="NCBI Taxonomy" id="706427"/>
    <lineage>
        <taxon>Bacteria</taxon>
        <taxon>Bacillati</taxon>
        <taxon>Bacillota</taxon>
        <taxon>Clostridia</taxon>
        <taxon>Halanaerobiales</taxon>
        <taxon>Halobacteroidaceae</taxon>
        <taxon>Halanaerobacter</taxon>
    </lineage>
</organism>
<name>A0A938XU27_9FIRM</name>
<accession>A0A938XU27</accession>
<keyword evidence="9" id="KW-1185">Reference proteome</keyword>
<dbReference type="Pfam" id="PF00672">
    <property type="entry name" value="HAMP"/>
    <property type="match status" value="1"/>
</dbReference>
<dbReference type="CDD" id="cd11386">
    <property type="entry name" value="MCP_signal"/>
    <property type="match status" value="1"/>
</dbReference>
<feature type="transmembrane region" description="Helical" evidence="5">
    <location>
        <begin position="9"/>
        <end position="31"/>
    </location>
</feature>
<dbReference type="Gene3D" id="1.20.120.30">
    <property type="entry name" value="Aspartate receptor, ligand-binding domain"/>
    <property type="match status" value="1"/>
</dbReference>
<dbReference type="PROSITE" id="PS50885">
    <property type="entry name" value="HAMP"/>
    <property type="match status" value="1"/>
</dbReference>
<dbReference type="GO" id="GO:0006935">
    <property type="term" value="P:chemotaxis"/>
    <property type="evidence" value="ECO:0007669"/>
    <property type="project" value="InterPro"/>
</dbReference>
<keyword evidence="4" id="KW-0175">Coiled coil</keyword>
<dbReference type="GO" id="GO:0016020">
    <property type="term" value="C:membrane"/>
    <property type="evidence" value="ECO:0007669"/>
    <property type="project" value="InterPro"/>
</dbReference>
<dbReference type="FunFam" id="1.10.287.950:FF:000001">
    <property type="entry name" value="Methyl-accepting chemotaxis sensory transducer"/>
    <property type="match status" value="1"/>
</dbReference>
<keyword evidence="5" id="KW-0472">Membrane</keyword>
<dbReference type="PRINTS" id="PR00260">
    <property type="entry name" value="CHEMTRNSDUCR"/>
</dbReference>
<sequence length="529" mass="58317">MRLTIKQKILGGFGIVLLLMVIMGGVSFYFIGEIENFNSKAENSTAEKINVLEREIDHLEWVNSLADVILHQEDFSGELDHTQCAFGKTYYQLLDTEEFKKMPSEIQKTLKDIEQPHKELHQSAKKIIEIKENQGIQNGQGYQLALEIYNNQTHESLKKVQSNFNQYQNYLTTEQERNLNIAKTKVNLAQKVILISTIIAIIIGLGIALLINKRISGPINKAVNFADEIASGNLTIEAIEVKSNDEVSDLVTALTQMQDKLKKIITNLLDKTEDLSAYSQQLSAAAEEGNASIDTTKHLIEKMASSIQQISASTEEVAGFAQEANAQTETGDKNIQDTITNVNNINQLVSKAVNAIDDLDNNSEEIENIINLINSIAEQTNLLALNAAIEAARAGEHGQGFAVVADEIRELAQETSQATDKIANLIDKTQSKTKVGLKAIREVEEKAQTGQTIAENTGEVFAEIKNASGETSAQIEETAHASQTLVKDTDEVMNAAEDIDTMSEEVSESAQELATMSQELQEEVAYFKI</sequence>
<dbReference type="Pfam" id="PF13682">
    <property type="entry name" value="CZB"/>
    <property type="match status" value="1"/>
</dbReference>
<dbReference type="InterPro" id="IPR003660">
    <property type="entry name" value="HAMP_dom"/>
</dbReference>
<dbReference type="Pfam" id="PF00015">
    <property type="entry name" value="MCPsignal"/>
    <property type="match status" value="1"/>
</dbReference>
<dbReference type="PANTHER" id="PTHR32089:SF112">
    <property type="entry name" value="LYSOZYME-LIKE PROTEIN-RELATED"/>
    <property type="match status" value="1"/>
</dbReference>
<dbReference type="InterPro" id="IPR004089">
    <property type="entry name" value="MCPsignal_dom"/>
</dbReference>
<dbReference type="GO" id="GO:0004888">
    <property type="term" value="F:transmembrane signaling receptor activity"/>
    <property type="evidence" value="ECO:0007669"/>
    <property type="project" value="InterPro"/>
</dbReference>
<evidence type="ECO:0000256" key="4">
    <source>
        <dbReference type="SAM" id="Coils"/>
    </source>
</evidence>
<dbReference type="PROSITE" id="PS50111">
    <property type="entry name" value="CHEMOTAXIS_TRANSDUC_2"/>
    <property type="match status" value="1"/>
</dbReference>
<comment type="similarity">
    <text evidence="2">Belongs to the methyl-accepting chemotaxis (MCP) protein family.</text>
</comment>
<feature type="transmembrane region" description="Helical" evidence="5">
    <location>
        <begin position="192"/>
        <end position="211"/>
    </location>
</feature>
<evidence type="ECO:0000259" key="7">
    <source>
        <dbReference type="PROSITE" id="PS50885"/>
    </source>
</evidence>
<evidence type="ECO:0000256" key="2">
    <source>
        <dbReference type="ARBA" id="ARBA00029447"/>
    </source>
</evidence>
<evidence type="ECO:0000256" key="3">
    <source>
        <dbReference type="PROSITE-ProRule" id="PRU00284"/>
    </source>
</evidence>
<keyword evidence="1 3" id="KW-0807">Transducer</keyword>
<protein>
    <submittedName>
        <fullName evidence="8">Methyl-accepting chemotaxis protein</fullName>
    </submittedName>
</protein>
<keyword evidence="5" id="KW-0812">Transmembrane</keyword>
<dbReference type="Proteomes" id="UP000774000">
    <property type="component" value="Unassembled WGS sequence"/>
</dbReference>
<dbReference type="AlphaFoldDB" id="A0A938XU27"/>
<dbReference type="SMART" id="SM00304">
    <property type="entry name" value="HAMP"/>
    <property type="match status" value="2"/>
</dbReference>
<proteinExistence type="inferred from homology"/>
<dbReference type="PANTHER" id="PTHR32089">
    <property type="entry name" value="METHYL-ACCEPTING CHEMOTAXIS PROTEIN MCPB"/>
    <property type="match status" value="1"/>
</dbReference>
<comment type="caution">
    <text evidence="8">The sequence shown here is derived from an EMBL/GenBank/DDBJ whole genome shotgun (WGS) entry which is preliminary data.</text>
</comment>
<dbReference type="InterPro" id="IPR025991">
    <property type="entry name" value="Chemoreceptor_zinc-bind_dom"/>
</dbReference>
<evidence type="ECO:0000313" key="8">
    <source>
        <dbReference type="EMBL" id="MBM7556331.1"/>
    </source>
</evidence>
<dbReference type="SUPFAM" id="SSF58104">
    <property type="entry name" value="Methyl-accepting chemotaxis protein (MCP) signaling domain"/>
    <property type="match status" value="1"/>
</dbReference>
<feature type="coiled-coil region" evidence="4">
    <location>
        <begin position="342"/>
        <end position="369"/>
    </location>
</feature>
<feature type="domain" description="Methyl-accepting transducer" evidence="6">
    <location>
        <begin position="264"/>
        <end position="514"/>
    </location>
</feature>